<dbReference type="Gene3D" id="3.40.1410.10">
    <property type="entry name" value="Chorismate lyase-like"/>
    <property type="match status" value="1"/>
</dbReference>
<dbReference type="EMBL" id="SRMQ01000006">
    <property type="protein sequence ID" value="TGJ76407.1"/>
    <property type="molecule type" value="Genomic_DNA"/>
</dbReference>
<dbReference type="PANTHER" id="PTHR44846:SF1">
    <property type="entry name" value="MANNOSYL-D-GLYCERATE TRANSPORT_METABOLISM SYSTEM REPRESSOR MNGR-RELATED"/>
    <property type="match status" value="1"/>
</dbReference>
<dbReference type="PROSITE" id="PS50949">
    <property type="entry name" value="HTH_GNTR"/>
    <property type="match status" value="1"/>
</dbReference>
<organism evidence="5 6">
    <name type="scientific">Caproiciproducens galactitolivorans</name>
    <dbReference type="NCBI Taxonomy" id="642589"/>
    <lineage>
        <taxon>Bacteria</taxon>
        <taxon>Bacillati</taxon>
        <taxon>Bacillota</taxon>
        <taxon>Clostridia</taxon>
        <taxon>Eubacteriales</taxon>
        <taxon>Acutalibacteraceae</taxon>
        <taxon>Caproiciproducens</taxon>
    </lineage>
</organism>
<accession>A0A4Z0Y0Q3</accession>
<dbReference type="SUPFAM" id="SSF46785">
    <property type="entry name" value="Winged helix' DNA-binding domain"/>
    <property type="match status" value="1"/>
</dbReference>
<dbReference type="CDD" id="cd07377">
    <property type="entry name" value="WHTH_GntR"/>
    <property type="match status" value="1"/>
</dbReference>
<dbReference type="GO" id="GO:0003677">
    <property type="term" value="F:DNA binding"/>
    <property type="evidence" value="ECO:0007669"/>
    <property type="project" value="UniProtKB-KW"/>
</dbReference>
<dbReference type="PRINTS" id="PR00035">
    <property type="entry name" value="HTHGNTR"/>
</dbReference>
<evidence type="ECO:0000313" key="6">
    <source>
        <dbReference type="Proteomes" id="UP000297714"/>
    </source>
</evidence>
<dbReference type="OrthoDB" id="457376at2"/>
<keyword evidence="6" id="KW-1185">Reference proteome</keyword>
<dbReference type="GO" id="GO:0045892">
    <property type="term" value="P:negative regulation of DNA-templated transcription"/>
    <property type="evidence" value="ECO:0007669"/>
    <property type="project" value="TreeGrafter"/>
</dbReference>
<feature type="domain" description="HTH gntR-type" evidence="4">
    <location>
        <begin position="4"/>
        <end position="72"/>
    </location>
</feature>
<dbReference type="Pfam" id="PF00392">
    <property type="entry name" value="GntR"/>
    <property type="match status" value="1"/>
</dbReference>
<proteinExistence type="predicted"/>
<dbReference type="SMART" id="SM00866">
    <property type="entry name" value="UTRA"/>
    <property type="match status" value="1"/>
</dbReference>
<sequence>MSNLPLYQELHDHILRYINSHEYPENGLLPSERDMCQMYKVSRSTVRQALALLEEENMVYTIHGIGTFVKPKVFEQNLSQFYSFTDALKKMNISFYNRVLSYETLIPGRSLALKLKADRKVTYHKLVRLCFARDYPLIIETTYLPKNRFVHIDVNATESQSLYDYLSAKYGLKVDHATETFVPILPDSEQCELLKISPRIPCLQLERFSYEDGCLVEYTSSVVRGDKYVFKIELNNQNNQK</sequence>
<dbReference type="InterPro" id="IPR036388">
    <property type="entry name" value="WH-like_DNA-bd_sf"/>
</dbReference>
<dbReference type="PANTHER" id="PTHR44846">
    <property type="entry name" value="MANNOSYL-D-GLYCERATE TRANSPORT/METABOLISM SYSTEM REPRESSOR MNGR-RELATED"/>
    <property type="match status" value="1"/>
</dbReference>
<dbReference type="RefSeq" id="WP_135659619.1">
    <property type="nucleotide sequence ID" value="NZ_JAJUFJ010000005.1"/>
</dbReference>
<protein>
    <submittedName>
        <fullName evidence="5">HTH-type transcriptional repressor YvoA</fullName>
    </submittedName>
</protein>
<dbReference type="InterPro" id="IPR011663">
    <property type="entry name" value="UTRA"/>
</dbReference>
<keyword evidence="2" id="KW-0238">DNA-binding</keyword>
<evidence type="ECO:0000256" key="1">
    <source>
        <dbReference type="ARBA" id="ARBA00023015"/>
    </source>
</evidence>
<keyword evidence="1" id="KW-0805">Transcription regulation</keyword>
<name>A0A4Z0Y0Q3_9FIRM</name>
<dbReference type="SMART" id="SM00345">
    <property type="entry name" value="HTH_GNTR"/>
    <property type="match status" value="1"/>
</dbReference>
<gene>
    <name evidence="5" type="primary">yvoA_4</name>
    <name evidence="5" type="ORF">CAGA_16140</name>
</gene>
<dbReference type="AlphaFoldDB" id="A0A4Z0Y0Q3"/>
<dbReference type="InterPro" id="IPR000524">
    <property type="entry name" value="Tscrpt_reg_HTH_GntR"/>
</dbReference>
<dbReference type="GO" id="GO:0003700">
    <property type="term" value="F:DNA-binding transcription factor activity"/>
    <property type="evidence" value="ECO:0007669"/>
    <property type="project" value="InterPro"/>
</dbReference>
<dbReference type="Gene3D" id="1.10.10.10">
    <property type="entry name" value="Winged helix-like DNA-binding domain superfamily/Winged helix DNA-binding domain"/>
    <property type="match status" value="1"/>
</dbReference>
<evidence type="ECO:0000256" key="3">
    <source>
        <dbReference type="ARBA" id="ARBA00023163"/>
    </source>
</evidence>
<dbReference type="SUPFAM" id="SSF64288">
    <property type="entry name" value="Chorismate lyase-like"/>
    <property type="match status" value="1"/>
</dbReference>
<dbReference type="Proteomes" id="UP000297714">
    <property type="component" value="Unassembled WGS sequence"/>
</dbReference>
<evidence type="ECO:0000313" key="5">
    <source>
        <dbReference type="EMBL" id="TGJ76407.1"/>
    </source>
</evidence>
<dbReference type="Pfam" id="PF07702">
    <property type="entry name" value="UTRA"/>
    <property type="match status" value="1"/>
</dbReference>
<evidence type="ECO:0000259" key="4">
    <source>
        <dbReference type="PROSITE" id="PS50949"/>
    </source>
</evidence>
<dbReference type="InterPro" id="IPR036390">
    <property type="entry name" value="WH_DNA-bd_sf"/>
</dbReference>
<reference evidence="5 6" key="1">
    <citation type="submission" date="2019-04" db="EMBL/GenBank/DDBJ databases">
        <authorList>
            <person name="Poehlein A."/>
            <person name="Bengelsdorf F.R."/>
            <person name="Duerre P."/>
            <person name="Daniel R."/>
        </authorList>
    </citation>
    <scope>NUCLEOTIDE SEQUENCE [LARGE SCALE GENOMIC DNA]</scope>
    <source>
        <strain evidence="5 6">BS-1</strain>
    </source>
</reference>
<evidence type="ECO:0000256" key="2">
    <source>
        <dbReference type="ARBA" id="ARBA00023125"/>
    </source>
</evidence>
<comment type="caution">
    <text evidence="5">The sequence shown here is derived from an EMBL/GenBank/DDBJ whole genome shotgun (WGS) entry which is preliminary data.</text>
</comment>
<keyword evidence="3" id="KW-0804">Transcription</keyword>
<dbReference type="InterPro" id="IPR050679">
    <property type="entry name" value="Bact_HTH_transcr_reg"/>
</dbReference>
<dbReference type="InterPro" id="IPR028978">
    <property type="entry name" value="Chorismate_lyase_/UTRA_dom_sf"/>
</dbReference>